<feature type="transmembrane region" description="Helical" evidence="1">
    <location>
        <begin position="336"/>
        <end position="359"/>
    </location>
</feature>
<protein>
    <submittedName>
        <fullName evidence="2">Uncharacterized protein</fullName>
    </submittedName>
</protein>
<keyword evidence="3" id="KW-1185">Reference proteome</keyword>
<feature type="transmembrane region" description="Helical" evidence="1">
    <location>
        <begin position="395"/>
        <end position="414"/>
    </location>
</feature>
<sequence>MNNRQLLYALLVAGMSLGTAWAIRGQFGHEQGAAWAGGIGGLSIVLVARRKDWYAKAFQLALASAAGWGVGGIISYGKVVGFARGLEFGNVYYGFLMLGIIGGLFGLIGGGLFGLTLAASREKPVQWPQLITEMTAGAILFYYLLIEELGWLMTPPRSEAWAACFGMTVALFWHMIRHKQHSAIRLAVFAGLGGGFGFAFGNFLQVMGSVSGIRFNFWNVMEYSIGFFGGVGMAYGTFTSEWETTDTQASRSRLLAPIITLTLIIPFVVWDQSFETERLVKTIQHFDPLADATGITNYVQWVALLLVLAFGAYAVFKYYVHAKAPFSELHHEAIQLFFFLNLGLYTIYSILMTCAFMSLYRIEQYLYILNVAALGFLMKKAHASFSDRGLNISRWAINFAFIIAIFAILTAVAISTHGELNGANRRFE</sequence>
<dbReference type="AlphaFoldDB" id="A0A1G7XNC2"/>
<feature type="transmembrane region" description="Helical" evidence="1">
    <location>
        <begin position="298"/>
        <end position="316"/>
    </location>
</feature>
<feature type="transmembrane region" description="Helical" evidence="1">
    <location>
        <begin position="254"/>
        <end position="270"/>
    </location>
</feature>
<evidence type="ECO:0000256" key="1">
    <source>
        <dbReference type="SAM" id="Phobius"/>
    </source>
</evidence>
<feature type="transmembrane region" description="Helical" evidence="1">
    <location>
        <begin position="91"/>
        <end position="118"/>
    </location>
</feature>
<dbReference type="Proteomes" id="UP000198748">
    <property type="component" value="Unassembled WGS sequence"/>
</dbReference>
<dbReference type="OrthoDB" id="920620at2"/>
<gene>
    <name evidence="2" type="ORF">SAMN04487996_12458</name>
</gene>
<keyword evidence="1" id="KW-0812">Transmembrane</keyword>
<proteinExistence type="predicted"/>
<keyword evidence="1" id="KW-1133">Transmembrane helix</keyword>
<reference evidence="3" key="1">
    <citation type="submission" date="2016-10" db="EMBL/GenBank/DDBJ databases">
        <authorList>
            <person name="Varghese N."/>
            <person name="Submissions S."/>
        </authorList>
    </citation>
    <scope>NUCLEOTIDE SEQUENCE [LARGE SCALE GENOMIC DNA]</scope>
    <source>
        <strain evidence="3">DSM 25329</strain>
    </source>
</reference>
<dbReference type="EMBL" id="FNAN01000024">
    <property type="protein sequence ID" value="SDG85601.1"/>
    <property type="molecule type" value="Genomic_DNA"/>
</dbReference>
<evidence type="ECO:0000313" key="2">
    <source>
        <dbReference type="EMBL" id="SDG85601.1"/>
    </source>
</evidence>
<feature type="transmembrane region" description="Helical" evidence="1">
    <location>
        <begin position="60"/>
        <end position="79"/>
    </location>
</feature>
<name>A0A1G7XNC2_9BACT</name>
<feature type="transmembrane region" description="Helical" evidence="1">
    <location>
        <begin position="183"/>
        <end position="203"/>
    </location>
</feature>
<feature type="transmembrane region" description="Helical" evidence="1">
    <location>
        <begin position="223"/>
        <end position="242"/>
    </location>
</feature>
<dbReference type="STRING" id="659014.SAMN04487996_12458"/>
<organism evidence="2 3">
    <name type="scientific">Dyadobacter soli</name>
    <dbReference type="NCBI Taxonomy" id="659014"/>
    <lineage>
        <taxon>Bacteria</taxon>
        <taxon>Pseudomonadati</taxon>
        <taxon>Bacteroidota</taxon>
        <taxon>Cytophagia</taxon>
        <taxon>Cytophagales</taxon>
        <taxon>Spirosomataceae</taxon>
        <taxon>Dyadobacter</taxon>
    </lineage>
</organism>
<feature type="transmembrane region" description="Helical" evidence="1">
    <location>
        <begin position="130"/>
        <end position="146"/>
    </location>
</feature>
<evidence type="ECO:0000313" key="3">
    <source>
        <dbReference type="Proteomes" id="UP000198748"/>
    </source>
</evidence>
<accession>A0A1G7XNC2</accession>
<feature type="transmembrane region" description="Helical" evidence="1">
    <location>
        <begin position="32"/>
        <end position="48"/>
    </location>
</feature>
<feature type="transmembrane region" description="Helical" evidence="1">
    <location>
        <begin position="158"/>
        <end position="176"/>
    </location>
</feature>
<keyword evidence="1" id="KW-0472">Membrane</keyword>
<dbReference type="RefSeq" id="WP_090156957.1">
    <property type="nucleotide sequence ID" value="NZ_FNAN01000024.1"/>
</dbReference>